<dbReference type="KEGG" id="fgi:OP10G_3405"/>
<evidence type="ECO:0008006" key="4">
    <source>
        <dbReference type="Google" id="ProtNLM"/>
    </source>
</evidence>
<reference evidence="2 3" key="1">
    <citation type="journal article" date="2014" name="PLoS ONE">
        <title>The first complete genome sequence of the class fimbriimonadia in the phylum armatimonadetes.</title>
        <authorList>
            <person name="Hu Z.Y."/>
            <person name="Wang Y.Z."/>
            <person name="Im W.T."/>
            <person name="Wang S.Y."/>
            <person name="Zhao G.P."/>
            <person name="Zheng H.J."/>
            <person name="Quan Z.X."/>
        </authorList>
    </citation>
    <scope>NUCLEOTIDE SEQUENCE [LARGE SCALE GENOMIC DNA]</scope>
    <source>
        <strain evidence="2">Gsoil 348</strain>
    </source>
</reference>
<feature type="transmembrane region" description="Helical" evidence="1">
    <location>
        <begin position="6"/>
        <end position="24"/>
    </location>
</feature>
<feature type="transmembrane region" description="Helical" evidence="1">
    <location>
        <begin position="113"/>
        <end position="145"/>
    </location>
</feature>
<feature type="transmembrane region" description="Helical" evidence="1">
    <location>
        <begin position="74"/>
        <end position="92"/>
    </location>
</feature>
<accession>A0A068NT94</accession>
<protein>
    <recommendedName>
        <fullName evidence="4">Integral membrane protein</fullName>
    </recommendedName>
</protein>
<evidence type="ECO:0000313" key="2">
    <source>
        <dbReference type="EMBL" id="AIE86773.1"/>
    </source>
</evidence>
<dbReference type="eggNOG" id="COG5523">
    <property type="taxonomic scope" value="Bacteria"/>
</dbReference>
<keyword evidence="1" id="KW-0812">Transmembrane</keyword>
<dbReference type="Proteomes" id="UP000027982">
    <property type="component" value="Chromosome"/>
</dbReference>
<dbReference type="PANTHER" id="PTHR40076:SF1">
    <property type="entry name" value="MEMBRANE PROTEIN"/>
    <property type="match status" value="1"/>
</dbReference>
<gene>
    <name evidence="2" type="ORF">OP10G_3405</name>
</gene>
<proteinExistence type="predicted"/>
<dbReference type="AlphaFoldDB" id="A0A068NT94"/>
<sequence length="178" mass="18932">MAPSDIVLGVFASIVAATVLYILSGGMMRMAVKQVYGEQISALDVFAGFKNFGSAFGACLLMLLAIYLSAIACLVPALFVSGALAFTPVIVIDQQVGGAEAVKRSFNALKPHAWLMFCLLFVAGIISGLGMCLCGVGVLFTYPIYTAVIGLHYTYFFPRNPQPAGAPMYMVDPVIEDK</sequence>
<keyword evidence="3" id="KW-1185">Reference proteome</keyword>
<dbReference type="EMBL" id="CP007139">
    <property type="protein sequence ID" value="AIE86773.1"/>
    <property type="molecule type" value="Genomic_DNA"/>
</dbReference>
<evidence type="ECO:0000313" key="3">
    <source>
        <dbReference type="Proteomes" id="UP000027982"/>
    </source>
</evidence>
<evidence type="ECO:0000256" key="1">
    <source>
        <dbReference type="SAM" id="Phobius"/>
    </source>
</evidence>
<dbReference type="InterPro" id="IPR010380">
    <property type="entry name" value="DUF975"/>
</dbReference>
<feature type="transmembrane region" description="Helical" evidence="1">
    <location>
        <begin position="45"/>
        <end position="68"/>
    </location>
</feature>
<keyword evidence="1" id="KW-0472">Membrane</keyword>
<organism evidence="2 3">
    <name type="scientific">Fimbriimonas ginsengisoli Gsoil 348</name>
    <dbReference type="NCBI Taxonomy" id="661478"/>
    <lineage>
        <taxon>Bacteria</taxon>
        <taxon>Bacillati</taxon>
        <taxon>Armatimonadota</taxon>
        <taxon>Fimbriimonadia</taxon>
        <taxon>Fimbriimonadales</taxon>
        <taxon>Fimbriimonadaceae</taxon>
        <taxon>Fimbriimonas</taxon>
    </lineage>
</organism>
<dbReference type="HOGENOM" id="CLU_1508464_0_0_0"/>
<dbReference type="PANTHER" id="PTHR40076">
    <property type="entry name" value="MEMBRANE PROTEIN-RELATED"/>
    <property type="match status" value="1"/>
</dbReference>
<keyword evidence="1" id="KW-1133">Transmembrane helix</keyword>
<name>A0A068NT94_FIMGI</name>
<dbReference type="STRING" id="661478.OP10G_3405"/>